<reference evidence="5 6" key="1">
    <citation type="submission" date="2018-12" db="EMBL/GenBank/DDBJ databases">
        <title>Genome analysis provides insights into bioremediation potentialities of Halogeometricum borinquense strain N11.</title>
        <authorList>
            <person name="Najjari A."/>
            <person name="Youssef N."/>
            <person name="Fhoula I."/>
            <person name="Ben Dhia O."/>
            <person name="Mahjoubi M."/>
            <person name="Ouzari H.I."/>
            <person name="Cherif A."/>
        </authorList>
    </citation>
    <scope>NUCLEOTIDE SEQUENCE [LARGE SCALE GENOMIC DNA]</scope>
    <source>
        <strain evidence="5 6">N11</strain>
    </source>
</reference>
<evidence type="ECO:0000313" key="5">
    <source>
        <dbReference type="EMBL" id="RYJ08125.1"/>
    </source>
</evidence>
<evidence type="ECO:0000256" key="3">
    <source>
        <dbReference type="ARBA" id="ARBA00023163"/>
    </source>
</evidence>
<dbReference type="OMA" id="VKRTVHP"/>
<dbReference type="GO" id="GO:0003677">
    <property type="term" value="F:DNA binding"/>
    <property type="evidence" value="ECO:0007669"/>
    <property type="project" value="UniProtKB-KW"/>
</dbReference>
<accession>A0A482T690</accession>
<dbReference type="PANTHER" id="PTHR33204">
    <property type="entry name" value="TRANSCRIPTIONAL REGULATOR, MARR FAMILY"/>
    <property type="match status" value="1"/>
</dbReference>
<organism evidence="5 6">
    <name type="scientific">Halogeometricum borinquense</name>
    <dbReference type="NCBI Taxonomy" id="60847"/>
    <lineage>
        <taxon>Archaea</taxon>
        <taxon>Methanobacteriati</taxon>
        <taxon>Methanobacteriota</taxon>
        <taxon>Stenosarchaea group</taxon>
        <taxon>Halobacteria</taxon>
        <taxon>Halobacteriales</taxon>
        <taxon>Haloferacaceae</taxon>
        <taxon>Halogeometricum</taxon>
    </lineage>
</organism>
<protein>
    <submittedName>
        <fullName evidence="5">Transcriptional regulator</fullName>
    </submittedName>
</protein>
<dbReference type="Proteomes" id="UP000294028">
    <property type="component" value="Unassembled WGS sequence"/>
</dbReference>
<evidence type="ECO:0000256" key="2">
    <source>
        <dbReference type="ARBA" id="ARBA00023125"/>
    </source>
</evidence>
<proteinExistence type="predicted"/>
<dbReference type="InterPro" id="IPR036390">
    <property type="entry name" value="WH_DNA-bd_sf"/>
</dbReference>
<name>A0A482T690_9EURY</name>
<dbReference type="GeneID" id="9988721"/>
<dbReference type="PROSITE" id="PS51118">
    <property type="entry name" value="HTH_HXLR"/>
    <property type="match status" value="1"/>
</dbReference>
<dbReference type="PANTHER" id="PTHR33204:SF18">
    <property type="entry name" value="TRANSCRIPTIONAL REGULATORY PROTEIN"/>
    <property type="match status" value="1"/>
</dbReference>
<dbReference type="Pfam" id="PF01638">
    <property type="entry name" value="HxlR"/>
    <property type="match status" value="1"/>
</dbReference>
<dbReference type="SUPFAM" id="SSF46785">
    <property type="entry name" value="Winged helix' DNA-binding domain"/>
    <property type="match status" value="1"/>
</dbReference>
<dbReference type="AlphaFoldDB" id="A0A482T690"/>
<keyword evidence="1" id="KW-0805">Transcription regulation</keyword>
<dbReference type="RefSeq" id="WP_006054698.1">
    <property type="nucleotide sequence ID" value="NZ_RZHH01000003.1"/>
</dbReference>
<dbReference type="InterPro" id="IPR002577">
    <property type="entry name" value="HTH_HxlR"/>
</dbReference>
<sequence>MNERPNRVPEWCQGEEWCPVTVTAALLSRKWKPVIVDRLLKSGPCGFSELQNLIGNISGKALSNNLKELEADRIVNRSVISERPYRVEYALTDRGRDLEPLIVAMREWGSKHFEPDSKENGQ</sequence>
<keyword evidence="3" id="KW-0804">Transcription</keyword>
<keyword evidence="2" id="KW-0238">DNA-binding</keyword>
<dbReference type="Gene3D" id="1.10.10.10">
    <property type="entry name" value="Winged helix-like DNA-binding domain superfamily/Winged helix DNA-binding domain"/>
    <property type="match status" value="1"/>
</dbReference>
<evidence type="ECO:0000256" key="1">
    <source>
        <dbReference type="ARBA" id="ARBA00023015"/>
    </source>
</evidence>
<dbReference type="InterPro" id="IPR036388">
    <property type="entry name" value="WH-like_DNA-bd_sf"/>
</dbReference>
<evidence type="ECO:0000259" key="4">
    <source>
        <dbReference type="PROSITE" id="PS51118"/>
    </source>
</evidence>
<dbReference type="EMBL" id="RZHH01000003">
    <property type="protein sequence ID" value="RYJ08125.1"/>
    <property type="molecule type" value="Genomic_DNA"/>
</dbReference>
<evidence type="ECO:0000313" key="6">
    <source>
        <dbReference type="Proteomes" id="UP000294028"/>
    </source>
</evidence>
<gene>
    <name evidence="5" type="ORF">ELS19_16235</name>
</gene>
<feature type="domain" description="HTH hxlR-type" evidence="4">
    <location>
        <begin position="18"/>
        <end position="117"/>
    </location>
</feature>
<comment type="caution">
    <text evidence="5">The sequence shown here is derived from an EMBL/GenBank/DDBJ whole genome shotgun (WGS) entry which is preliminary data.</text>
</comment>